<accession>A0A8H6EGS0</accession>
<feature type="region of interest" description="Disordered" evidence="1">
    <location>
        <begin position="137"/>
        <end position="157"/>
    </location>
</feature>
<gene>
    <name evidence="2" type="ORF">Bfra_007851sa</name>
</gene>
<evidence type="ECO:0000313" key="3">
    <source>
        <dbReference type="Proteomes" id="UP000531561"/>
    </source>
</evidence>
<organism evidence="2 3">
    <name type="scientific">Botrytis fragariae</name>
    <dbReference type="NCBI Taxonomy" id="1964551"/>
    <lineage>
        <taxon>Eukaryota</taxon>
        <taxon>Fungi</taxon>
        <taxon>Dikarya</taxon>
        <taxon>Ascomycota</taxon>
        <taxon>Pezizomycotina</taxon>
        <taxon>Leotiomycetes</taxon>
        <taxon>Helotiales</taxon>
        <taxon>Sclerotiniaceae</taxon>
        <taxon>Botrytis</taxon>
    </lineage>
</organism>
<dbReference type="EMBL" id="JABFCT010000012">
    <property type="protein sequence ID" value="KAF5871335.1"/>
    <property type="molecule type" value="Genomic_DNA"/>
</dbReference>
<dbReference type="GeneID" id="59261911"/>
<keyword evidence="3" id="KW-1185">Reference proteome</keyword>
<comment type="caution">
    <text evidence="2">The sequence shown here is derived from an EMBL/GenBank/DDBJ whole genome shotgun (WGS) entry which is preliminary data.</text>
</comment>
<dbReference type="AlphaFoldDB" id="A0A8H6EGS0"/>
<reference evidence="2 3" key="1">
    <citation type="journal article" date="2020" name="Phytopathology">
        <title>A high-quality genome resource of Botrytis fragariae, a new and rapidly spreading fungal pathogen causing strawberry gray mold in the U.S.A.</title>
        <authorList>
            <person name="Wu Y."/>
            <person name="Saski C.A."/>
            <person name="Schnabel G."/>
            <person name="Xiao S."/>
            <person name="Hu M."/>
        </authorList>
    </citation>
    <scope>NUCLEOTIDE SEQUENCE [LARGE SCALE GENOMIC DNA]</scope>
    <source>
        <strain evidence="2 3">BVB16</strain>
    </source>
</reference>
<sequence length="456" mass="50147">MNPDEILKTGSLITERVCPPGLSYKSRKHWHHQKKFYHKIAGMQEEWPGFSDDEEEPAEAPKDRSEHVKFIGFADEIDDRPIPFPRIEKLRTSKNTFSEDENVDEVTAHHRLTNNREIPSSHVVKPVVPLLGRDLSHSRKLRKRSSPPTAIGRVSRHAPLKTRARSLRTLRVIPKHARLRLRVQRQQERSNSISHHAAPPNLSQSQTRCPSAKNLSSKNASTQTILPYSSTASILLEEADQISSEDRGLHNSSSVAHGNSMLATAFPSPTIGPCAMRAVPSSGIAPAKPTAFFPALGQHSPADVLAVTSSTRALIIDSSLSVAASSKNIDGVALDGHLRSEFAAQVQLFDSIPATALQIPVDRPAVDSNAYMQVSPRPLADVTINEIIDADNTLMLTIPGYELCPRKKLLELQEICLHHLDITFLAIVSGDLELSNDPDLELGGLDLLVEHGIQLD</sequence>
<dbReference type="Proteomes" id="UP000531561">
    <property type="component" value="Unassembled WGS sequence"/>
</dbReference>
<evidence type="ECO:0000313" key="2">
    <source>
        <dbReference type="EMBL" id="KAF5871335.1"/>
    </source>
</evidence>
<evidence type="ECO:0000256" key="1">
    <source>
        <dbReference type="SAM" id="MobiDB-lite"/>
    </source>
</evidence>
<feature type="compositionally biased region" description="Polar residues" evidence="1">
    <location>
        <begin position="201"/>
        <end position="221"/>
    </location>
</feature>
<proteinExistence type="predicted"/>
<protein>
    <submittedName>
        <fullName evidence="2">Uncharacterized protein</fullName>
    </submittedName>
</protein>
<dbReference type="RefSeq" id="XP_037190282.1">
    <property type="nucleotide sequence ID" value="XM_037338219.1"/>
</dbReference>
<dbReference type="OrthoDB" id="3558783at2759"/>
<feature type="region of interest" description="Disordered" evidence="1">
    <location>
        <begin position="179"/>
        <end position="221"/>
    </location>
</feature>
<name>A0A8H6EGS0_9HELO</name>